<feature type="transmembrane region" description="Helical" evidence="2">
    <location>
        <begin position="110"/>
        <end position="129"/>
    </location>
</feature>
<name>A0ABD5XS41_9EURY</name>
<dbReference type="Pfam" id="PF16927">
    <property type="entry name" value="HisKA_7TM"/>
    <property type="match status" value="1"/>
</dbReference>
<evidence type="ECO:0000313" key="4">
    <source>
        <dbReference type="EMBL" id="MFC7136331.1"/>
    </source>
</evidence>
<feature type="region of interest" description="Disordered" evidence="1">
    <location>
        <begin position="372"/>
        <end position="470"/>
    </location>
</feature>
<dbReference type="GO" id="GO:0016301">
    <property type="term" value="F:kinase activity"/>
    <property type="evidence" value="ECO:0007669"/>
    <property type="project" value="UniProtKB-KW"/>
</dbReference>
<keyword evidence="2" id="KW-1133">Transmembrane helix</keyword>
<feature type="compositionally biased region" description="Low complexity" evidence="1">
    <location>
        <begin position="392"/>
        <end position="445"/>
    </location>
</feature>
<keyword evidence="4" id="KW-0808">Transferase</keyword>
<accession>A0ABD5XS41</accession>
<dbReference type="InterPro" id="IPR031621">
    <property type="entry name" value="HisKA_7TM"/>
</dbReference>
<protein>
    <submittedName>
        <fullName evidence="4">Histidine kinase N-terminal 7TM domain-containing protein</fullName>
    </submittedName>
</protein>
<feature type="transmembrane region" description="Helical" evidence="2">
    <location>
        <begin position="149"/>
        <end position="169"/>
    </location>
</feature>
<comment type="caution">
    <text evidence="4">The sequence shown here is derived from an EMBL/GenBank/DDBJ whole genome shotgun (WGS) entry which is preliminary data.</text>
</comment>
<feature type="compositionally biased region" description="Polar residues" evidence="1">
    <location>
        <begin position="461"/>
        <end position="470"/>
    </location>
</feature>
<proteinExistence type="predicted"/>
<dbReference type="EMBL" id="JBHSZG010000001">
    <property type="protein sequence ID" value="MFC7136331.1"/>
    <property type="molecule type" value="Genomic_DNA"/>
</dbReference>
<feature type="domain" description="Histidine kinase N-terminal 7TM region" evidence="3">
    <location>
        <begin position="17"/>
        <end position="226"/>
    </location>
</feature>
<feature type="transmembrane region" description="Helical" evidence="2">
    <location>
        <begin position="181"/>
        <end position="198"/>
    </location>
</feature>
<feature type="transmembrane region" description="Helical" evidence="2">
    <location>
        <begin position="43"/>
        <end position="62"/>
    </location>
</feature>
<organism evidence="4 5">
    <name type="scientific">Halobaculum litoreum</name>
    <dbReference type="NCBI Taxonomy" id="3031998"/>
    <lineage>
        <taxon>Archaea</taxon>
        <taxon>Methanobacteriati</taxon>
        <taxon>Methanobacteriota</taxon>
        <taxon>Stenosarchaea group</taxon>
        <taxon>Halobacteria</taxon>
        <taxon>Halobacteriales</taxon>
        <taxon>Haloferacaceae</taxon>
        <taxon>Halobaculum</taxon>
    </lineage>
</organism>
<gene>
    <name evidence="4" type="ORF">ACFQRB_06805</name>
</gene>
<dbReference type="AlphaFoldDB" id="A0ABD5XS41"/>
<evidence type="ECO:0000259" key="3">
    <source>
        <dbReference type="Pfam" id="PF16927"/>
    </source>
</evidence>
<evidence type="ECO:0000256" key="1">
    <source>
        <dbReference type="SAM" id="MobiDB-lite"/>
    </source>
</evidence>
<feature type="transmembrane region" description="Helical" evidence="2">
    <location>
        <begin position="68"/>
        <end position="90"/>
    </location>
</feature>
<evidence type="ECO:0000313" key="5">
    <source>
        <dbReference type="Proteomes" id="UP001596368"/>
    </source>
</evidence>
<dbReference type="Proteomes" id="UP001596368">
    <property type="component" value="Unassembled WGS sequence"/>
</dbReference>
<reference evidence="4 5" key="1">
    <citation type="journal article" date="2019" name="Int. J. Syst. Evol. Microbiol.">
        <title>The Global Catalogue of Microorganisms (GCM) 10K type strain sequencing project: providing services to taxonomists for standard genome sequencing and annotation.</title>
        <authorList>
            <consortium name="The Broad Institute Genomics Platform"/>
            <consortium name="The Broad Institute Genome Sequencing Center for Infectious Disease"/>
            <person name="Wu L."/>
            <person name="Ma J."/>
        </authorList>
    </citation>
    <scope>NUCLEOTIDE SEQUENCE [LARGE SCALE GENOMIC DNA]</scope>
    <source>
        <strain evidence="4 5">DT92</strain>
    </source>
</reference>
<keyword evidence="4" id="KW-0418">Kinase</keyword>
<keyword evidence="2" id="KW-0812">Transmembrane</keyword>
<keyword evidence="5" id="KW-1185">Reference proteome</keyword>
<feature type="transmembrane region" description="Helical" evidence="2">
    <location>
        <begin position="12"/>
        <end position="31"/>
    </location>
</feature>
<evidence type="ECO:0000256" key="2">
    <source>
        <dbReference type="SAM" id="Phobius"/>
    </source>
</evidence>
<keyword evidence="2" id="KW-0472">Membrane</keyword>
<sequence>MFGLGGTGALAVYVAAYTVAIVGCGVALRRAVSVDDDETRRGLVALLVASGGWAVAQLAYLLAPTADLQYALYLTGLVVGLTTIGGWLYFCSAYTGRSFHRDRTYRRVAVGAYLAVVAIKVTNPFHQLYFTAEFVATPFPHLAVQQGLAHWVVTGLSYSLVAIGFFMLFDQFLEADFDTRPLGALVGATALPVTFDLTEMVTPVLLDLSMEPVGVAVFAVGTLYVFEDRFLSVQLSDGVDEALIYLDEDDRVREANDLARDTLPALRGARGEPIAEVLPEVAAELDGGEGLLDRVAADGHRYYLVTTTEFVRAHGSVGRLVMLSDVTGSERRRQELARQNEQLESFAAAMRHELFNTLQIVAGRVEIAGTEPRTATWRRPASRCRPPPRPPSACGCWSRTSPRSRARGGPSRARSGPRSTRPSSVRGGRSRPTASSSRWSAAAGSTPTPTGSSRCWRARSGSPSTTTPRG</sequence>